<dbReference type="AlphaFoldDB" id="A0A7S2JJK9"/>
<evidence type="ECO:0000313" key="1">
    <source>
        <dbReference type="EMBL" id="CAD9549777.1"/>
    </source>
</evidence>
<protein>
    <submittedName>
        <fullName evidence="1">Uncharacterized protein</fullName>
    </submittedName>
</protein>
<name>A0A7S2JJK9_9EUKA</name>
<organism evidence="1">
    <name type="scientific">Haptolina brevifila</name>
    <dbReference type="NCBI Taxonomy" id="156173"/>
    <lineage>
        <taxon>Eukaryota</taxon>
        <taxon>Haptista</taxon>
        <taxon>Haptophyta</taxon>
        <taxon>Prymnesiophyceae</taxon>
        <taxon>Prymnesiales</taxon>
        <taxon>Prymnesiaceae</taxon>
        <taxon>Haptolina</taxon>
    </lineage>
</organism>
<sequence length="117" mass="12453">MALPDGINAAWHAHVLGKARSHLAAAHAAAGGGEGGGGGDIHRLAQATALVDAFGEQTKTRLQRDGMCGHAPLTRPQDALLPARATTRVLEDTPSCSCRRWRLARGQWRTCRRLAVQ</sequence>
<proteinExistence type="predicted"/>
<gene>
    <name evidence="1" type="ORF">CBRE1094_LOCUS44990</name>
</gene>
<dbReference type="EMBL" id="HBGU01082445">
    <property type="protein sequence ID" value="CAD9549777.1"/>
    <property type="molecule type" value="Transcribed_RNA"/>
</dbReference>
<accession>A0A7S2JJK9</accession>
<reference evidence="1" key="1">
    <citation type="submission" date="2021-01" db="EMBL/GenBank/DDBJ databases">
        <authorList>
            <person name="Corre E."/>
            <person name="Pelletier E."/>
            <person name="Niang G."/>
            <person name="Scheremetjew M."/>
            <person name="Finn R."/>
            <person name="Kale V."/>
            <person name="Holt S."/>
            <person name="Cochrane G."/>
            <person name="Meng A."/>
            <person name="Brown T."/>
            <person name="Cohen L."/>
        </authorList>
    </citation>
    <scope>NUCLEOTIDE SEQUENCE</scope>
    <source>
        <strain evidence="1">UTEX LB 985</strain>
    </source>
</reference>